<evidence type="ECO:0000313" key="3">
    <source>
        <dbReference type="EMBL" id="KAG5484721.1"/>
    </source>
</evidence>
<comment type="caution">
    <text evidence="3">The sequence shown here is derived from an EMBL/GenBank/DDBJ whole genome shotgun (WGS) entry which is preliminary data.</text>
</comment>
<feature type="region of interest" description="Disordered" evidence="2">
    <location>
        <begin position="116"/>
        <end position="164"/>
    </location>
</feature>
<feature type="region of interest" description="Disordered" evidence="2">
    <location>
        <begin position="339"/>
        <end position="379"/>
    </location>
</feature>
<dbReference type="GeneID" id="92516471"/>
<reference evidence="3 4" key="1">
    <citation type="submission" date="2021-03" db="EMBL/GenBank/DDBJ databases">
        <title>Leishmania (Mundinia) martiniquensis Genome sequencing and assembly.</title>
        <authorList>
            <person name="Almutairi H."/>
            <person name="Gatherer D."/>
        </authorList>
    </citation>
    <scope>NUCLEOTIDE SEQUENCE [LARGE SCALE GENOMIC DNA]</scope>
    <source>
        <strain evidence="3">LSCM1</strain>
    </source>
</reference>
<evidence type="ECO:0000256" key="1">
    <source>
        <dbReference type="SAM" id="Coils"/>
    </source>
</evidence>
<keyword evidence="4" id="KW-1185">Reference proteome</keyword>
<sequence>MASTASSASTSVGAGDILQQYERLLYQLSQQVLEQEEEIRSLRTTRQASRYGHHRCHIDGGGASGGRGQCKRAAVVLKAESLSVLVKEGQHDYTHNAAGTEAAYTARVHGGSPLHLTLPLPSTPQVSSIGSAEDADDHSVMDPSSEPTAKPPHSPQDSAARAAVPSWTRFAGKRSEQHTAMAVLACSSAMCDVSGSSDGASIGLTPSAVCDAPPSSERETAAALWGSSLESEMEKSGGSCAPFRCHRTTAQWTQHTPSEMPQVTFDGQDAMSYLLSVFSSARSARETDGTGAELMAKSSGAVPCGRENGGAGSARSPSAALQQRGRHVARRLFHVDLLEEDEGSERGSEPLSGGAVSGYLRPAPRQPPSTPSHDKRGVGNRIAPVHHKLDDGFDHEEKLLQERYVRIMTCALAAEGAATTTALEDGSEQQRRAEARPRAPAAARHRTTSLHDHDTSATVAELLRLFAHDP</sequence>
<accession>A0A836HUX9</accession>
<feature type="coiled-coil region" evidence="1">
    <location>
        <begin position="18"/>
        <end position="45"/>
    </location>
</feature>
<gene>
    <name evidence="3" type="ORF">LSCM1_06541</name>
</gene>
<protein>
    <submittedName>
        <fullName evidence="3">Uncharacterized protein</fullName>
    </submittedName>
</protein>
<keyword evidence="1" id="KW-0175">Coiled coil</keyword>
<feature type="region of interest" description="Disordered" evidence="2">
    <location>
        <begin position="420"/>
        <end position="452"/>
    </location>
</feature>
<name>A0A836HUX9_9TRYP</name>
<evidence type="ECO:0000256" key="2">
    <source>
        <dbReference type="SAM" id="MobiDB-lite"/>
    </source>
</evidence>
<dbReference type="RefSeq" id="XP_067180500.1">
    <property type="nucleotide sequence ID" value="XM_067323959.1"/>
</dbReference>
<feature type="region of interest" description="Disordered" evidence="2">
    <location>
        <begin position="289"/>
        <end position="325"/>
    </location>
</feature>
<dbReference type="Proteomes" id="UP000673552">
    <property type="component" value="Chromosome 11"/>
</dbReference>
<dbReference type="AlphaFoldDB" id="A0A836HUX9"/>
<proteinExistence type="predicted"/>
<feature type="compositionally biased region" description="Basic and acidic residues" evidence="2">
    <location>
        <begin position="428"/>
        <end position="437"/>
    </location>
</feature>
<dbReference type="KEGG" id="lmat:92516471"/>
<dbReference type="EMBL" id="JAFEUZ010000011">
    <property type="protein sequence ID" value="KAG5484721.1"/>
    <property type="molecule type" value="Genomic_DNA"/>
</dbReference>
<dbReference type="SMR" id="A0A836HUX9"/>
<evidence type="ECO:0000313" key="4">
    <source>
        <dbReference type="Proteomes" id="UP000673552"/>
    </source>
</evidence>
<organism evidence="3 4">
    <name type="scientific">Leishmania martiniquensis</name>
    <dbReference type="NCBI Taxonomy" id="1580590"/>
    <lineage>
        <taxon>Eukaryota</taxon>
        <taxon>Discoba</taxon>
        <taxon>Euglenozoa</taxon>
        <taxon>Kinetoplastea</taxon>
        <taxon>Metakinetoplastina</taxon>
        <taxon>Trypanosomatida</taxon>
        <taxon>Trypanosomatidae</taxon>
        <taxon>Leishmaniinae</taxon>
        <taxon>Leishmania</taxon>
    </lineage>
</organism>
<dbReference type="OrthoDB" id="266941at2759"/>